<proteinExistence type="predicted"/>
<evidence type="ECO:0000313" key="2">
    <source>
        <dbReference type="Proteomes" id="UP000887572"/>
    </source>
</evidence>
<protein>
    <submittedName>
        <fullName evidence="3">Uncharacterized protein</fullName>
    </submittedName>
</protein>
<keyword evidence="2" id="KW-1185">Reference proteome</keyword>
<evidence type="ECO:0000256" key="1">
    <source>
        <dbReference type="SAM" id="MobiDB-lite"/>
    </source>
</evidence>
<sequence>MNGPSGNDTRPSANDTRSVLTANNPLKRRVSFRDMPNTHEYEYTSRPRQWRKRRPNCSWLTNLAKYGAINVQMNHTHVISTLRSMAVSLLSFTASNAELVMLNELTKRHGDSYPMPSPTELDKLPPPSVIKPRPRPSPPPYF</sequence>
<dbReference type="AlphaFoldDB" id="A0A914GSX7"/>
<feature type="region of interest" description="Disordered" evidence="1">
    <location>
        <begin position="1"/>
        <end position="22"/>
    </location>
</feature>
<accession>A0A914GSX7</accession>
<evidence type="ECO:0000313" key="3">
    <source>
        <dbReference type="WBParaSite" id="Gr19_v10_g11081.t1"/>
    </source>
</evidence>
<dbReference type="Proteomes" id="UP000887572">
    <property type="component" value="Unplaced"/>
</dbReference>
<organism evidence="2 3">
    <name type="scientific">Globodera rostochiensis</name>
    <name type="common">Golden nematode worm</name>
    <name type="synonym">Heterodera rostochiensis</name>
    <dbReference type="NCBI Taxonomy" id="31243"/>
    <lineage>
        <taxon>Eukaryota</taxon>
        <taxon>Metazoa</taxon>
        <taxon>Ecdysozoa</taxon>
        <taxon>Nematoda</taxon>
        <taxon>Chromadorea</taxon>
        <taxon>Rhabditida</taxon>
        <taxon>Tylenchina</taxon>
        <taxon>Tylenchomorpha</taxon>
        <taxon>Tylenchoidea</taxon>
        <taxon>Heteroderidae</taxon>
        <taxon>Heteroderinae</taxon>
        <taxon>Globodera</taxon>
    </lineage>
</organism>
<reference evidence="3" key="1">
    <citation type="submission" date="2022-11" db="UniProtKB">
        <authorList>
            <consortium name="WormBaseParasite"/>
        </authorList>
    </citation>
    <scope>IDENTIFICATION</scope>
</reference>
<dbReference type="WBParaSite" id="Gr19_v10_g11081.t1">
    <property type="protein sequence ID" value="Gr19_v10_g11081.t1"/>
    <property type="gene ID" value="Gr19_v10_g11081"/>
</dbReference>
<feature type="compositionally biased region" description="Pro residues" evidence="1">
    <location>
        <begin position="124"/>
        <end position="142"/>
    </location>
</feature>
<feature type="region of interest" description="Disordered" evidence="1">
    <location>
        <begin position="108"/>
        <end position="142"/>
    </location>
</feature>
<name>A0A914GSX7_GLORO</name>